<proteinExistence type="predicted"/>
<evidence type="ECO:0008006" key="3">
    <source>
        <dbReference type="Google" id="ProtNLM"/>
    </source>
</evidence>
<name>A0A495JYI9_WILMA</name>
<protein>
    <recommendedName>
        <fullName evidence="3">Transcriptional regulator, AbiEi antitoxin, Type IV TA system</fullName>
    </recommendedName>
</protein>
<sequence length="303" mass="33779">MDPFEDLELVYRSQLVESTMGDDAYIRRAVVGGELQRVVRGVLMPPDPTLTPEQQYLRRIVGTCRRTRGPRVLSHQSAALLHGLSMAGRAYQHVHYIVERGAEITTGVYKHHGVLTDDDVVVIGPIRVTSLARTAADVACAGDFSSALVVLDSALRKGVSFELLVEIADRLGGTPGISTLRAALRYADGKSESAGESESRAGMIEMGDIPLPRLQHEFRLPCGTFLARSDFDWKGKVIGEFDGRSKYTSDGRVADESWHAERERHNRLERHGFKVVRWDYKIVRDRKAFRNILRQALRVGGVI</sequence>
<comment type="caution">
    <text evidence="1">The sequence shown here is derived from an EMBL/GenBank/DDBJ whole genome shotgun (WGS) entry which is preliminary data.</text>
</comment>
<organism evidence="1 2">
    <name type="scientific">Williamsia marianensis</name>
    <dbReference type="NCBI Taxonomy" id="85044"/>
    <lineage>
        <taxon>Bacteria</taxon>
        <taxon>Bacillati</taxon>
        <taxon>Actinomycetota</taxon>
        <taxon>Actinomycetes</taxon>
        <taxon>Mycobacteriales</taxon>
        <taxon>Nocardiaceae</taxon>
        <taxon>Williamsia</taxon>
    </lineage>
</organism>
<accession>A0A495JYI9</accession>
<dbReference type="RefSeq" id="WP_062797087.1">
    <property type="nucleotide sequence ID" value="NZ_CBCRXS010000001.1"/>
</dbReference>
<dbReference type="AlphaFoldDB" id="A0A495JYI9"/>
<gene>
    <name evidence="1" type="ORF">DFJ75_0740</name>
</gene>
<evidence type="ECO:0000313" key="2">
    <source>
        <dbReference type="Proteomes" id="UP000274762"/>
    </source>
</evidence>
<reference evidence="1 2" key="1">
    <citation type="submission" date="2018-10" db="EMBL/GenBank/DDBJ databases">
        <title>Sequencing the genomes of 1000 actinobacteria strains.</title>
        <authorList>
            <person name="Klenk H.-P."/>
        </authorList>
    </citation>
    <scope>NUCLEOTIDE SEQUENCE [LARGE SCALE GENOMIC DNA]</scope>
    <source>
        <strain evidence="1 2">DSM 44343</strain>
    </source>
</reference>
<dbReference type="EMBL" id="RBKV01000001">
    <property type="protein sequence ID" value="RKR93951.1"/>
    <property type="molecule type" value="Genomic_DNA"/>
</dbReference>
<dbReference type="OrthoDB" id="5517693at2"/>
<evidence type="ECO:0000313" key="1">
    <source>
        <dbReference type="EMBL" id="RKR93951.1"/>
    </source>
</evidence>
<dbReference type="Proteomes" id="UP000274762">
    <property type="component" value="Unassembled WGS sequence"/>
</dbReference>